<protein>
    <submittedName>
        <fullName evidence="3">Cupin domain</fullName>
    </submittedName>
</protein>
<keyword evidence="1" id="KW-0479">Metal-binding</keyword>
<dbReference type="InterPro" id="IPR014710">
    <property type="entry name" value="RmlC-like_jellyroll"/>
</dbReference>
<proteinExistence type="predicted"/>
<comment type="caution">
    <text evidence="3">The sequence shown here is derived from an EMBL/GenBank/DDBJ whole genome shotgun (WGS) entry which is preliminary data.</text>
</comment>
<reference evidence="3 4" key="1">
    <citation type="submission" date="2019-03" db="EMBL/GenBank/DDBJ databases">
        <title>Genomic Encyclopedia of Type Strains, Phase IV (KMG-IV): sequencing the most valuable type-strain genomes for metagenomic binning, comparative biology and taxonomic classification.</title>
        <authorList>
            <person name="Goeker M."/>
        </authorList>
    </citation>
    <scope>NUCLEOTIDE SEQUENCE [LARGE SCALE GENOMIC DNA]</scope>
    <source>
        <strain evidence="3 4">DSM 29481</strain>
    </source>
</reference>
<sequence length="112" mass="12470">MKQPIEHYENRAGGKGTMHIERLLSPEEMGPHVKMYARVTIDVGSSLGYHAHHGDSETYYILEGKARYHDNGTIRILEPFDVTHTPDGASHGIENIGTTPLVFMALIISSVR</sequence>
<dbReference type="SUPFAM" id="SSF51182">
    <property type="entry name" value="RmlC-like cupins"/>
    <property type="match status" value="1"/>
</dbReference>
<dbReference type="GeneID" id="73795582"/>
<gene>
    <name evidence="3" type="ORF">EDD61_101214</name>
</gene>
<dbReference type="InterPro" id="IPR013096">
    <property type="entry name" value="Cupin_2"/>
</dbReference>
<dbReference type="CDD" id="cd02221">
    <property type="entry name" value="cupin_TM1287-like"/>
    <property type="match status" value="1"/>
</dbReference>
<evidence type="ECO:0000256" key="1">
    <source>
        <dbReference type="ARBA" id="ARBA00022723"/>
    </source>
</evidence>
<dbReference type="InterPro" id="IPR051610">
    <property type="entry name" value="GPI/OXD"/>
</dbReference>
<dbReference type="AlphaFoldDB" id="A0A4R3TM60"/>
<dbReference type="Proteomes" id="UP000295773">
    <property type="component" value="Unassembled WGS sequence"/>
</dbReference>
<evidence type="ECO:0000313" key="4">
    <source>
        <dbReference type="Proteomes" id="UP000295773"/>
    </source>
</evidence>
<name>A0A4R3TM60_9FIRM</name>
<evidence type="ECO:0000259" key="2">
    <source>
        <dbReference type="Pfam" id="PF07883"/>
    </source>
</evidence>
<dbReference type="EMBL" id="SMBP01000001">
    <property type="protein sequence ID" value="TCU63561.1"/>
    <property type="molecule type" value="Genomic_DNA"/>
</dbReference>
<dbReference type="InterPro" id="IPR011051">
    <property type="entry name" value="RmlC_Cupin_sf"/>
</dbReference>
<feature type="domain" description="Cupin type-2" evidence="2">
    <location>
        <begin position="38"/>
        <end position="105"/>
    </location>
</feature>
<dbReference type="Pfam" id="PF07883">
    <property type="entry name" value="Cupin_2"/>
    <property type="match status" value="1"/>
</dbReference>
<dbReference type="PANTHER" id="PTHR35848">
    <property type="entry name" value="OXALATE-BINDING PROTEIN"/>
    <property type="match status" value="1"/>
</dbReference>
<keyword evidence="4" id="KW-1185">Reference proteome</keyword>
<dbReference type="Gene3D" id="2.60.120.10">
    <property type="entry name" value="Jelly Rolls"/>
    <property type="match status" value="1"/>
</dbReference>
<evidence type="ECO:0000313" key="3">
    <source>
        <dbReference type="EMBL" id="TCU63561.1"/>
    </source>
</evidence>
<dbReference type="RefSeq" id="WP_008688570.1">
    <property type="nucleotide sequence ID" value="NZ_AP024510.1"/>
</dbReference>
<dbReference type="GO" id="GO:0046872">
    <property type="term" value="F:metal ion binding"/>
    <property type="evidence" value="ECO:0007669"/>
    <property type="project" value="UniProtKB-KW"/>
</dbReference>
<organism evidence="3 4">
    <name type="scientific">Longicatena caecimuris</name>
    <dbReference type="NCBI Taxonomy" id="1796635"/>
    <lineage>
        <taxon>Bacteria</taxon>
        <taxon>Bacillati</taxon>
        <taxon>Bacillota</taxon>
        <taxon>Erysipelotrichia</taxon>
        <taxon>Erysipelotrichales</taxon>
        <taxon>Erysipelotrichaceae</taxon>
        <taxon>Longicatena</taxon>
    </lineage>
</organism>
<dbReference type="PANTHER" id="PTHR35848:SF6">
    <property type="entry name" value="CUPIN TYPE-2 DOMAIN-CONTAINING PROTEIN"/>
    <property type="match status" value="1"/>
</dbReference>
<accession>A0A4R3TM60</accession>